<dbReference type="InterPro" id="IPR025661">
    <property type="entry name" value="Pept_asp_AS"/>
</dbReference>
<accession>A0AA88GGN2</accession>
<dbReference type="PANTHER" id="PTHR12411">
    <property type="entry name" value="CYSTEINE PROTEASE FAMILY C1-RELATED"/>
    <property type="match status" value="1"/>
</dbReference>
<dbReference type="Pfam" id="PF00112">
    <property type="entry name" value="Peptidase_C1"/>
    <property type="match status" value="1"/>
</dbReference>
<dbReference type="EMBL" id="PYSW02000041">
    <property type="protein sequence ID" value="KAG2374949.1"/>
    <property type="molecule type" value="Genomic_DNA"/>
</dbReference>
<dbReference type="InterPro" id="IPR013128">
    <property type="entry name" value="Peptidase_C1A"/>
</dbReference>
<comment type="function">
    <text evidence="3">Thiol protease which is required for parasite excystation and invasion of the proximal small intestine of the human host.</text>
</comment>
<keyword evidence="6" id="KW-1185">Reference proteome</keyword>
<proteinExistence type="inferred from homology"/>
<evidence type="ECO:0000313" key="5">
    <source>
        <dbReference type="EMBL" id="KAG2374949.1"/>
    </source>
</evidence>
<dbReference type="AlphaFoldDB" id="A0AA88GGN2"/>
<evidence type="ECO:0000256" key="1">
    <source>
        <dbReference type="ARBA" id="ARBA00008455"/>
    </source>
</evidence>
<sequence>MLENFIGASPPKTRSITQKYETCKLLLVCFLLLVAAAALLHAKLLVQDDDSSPALNLDIIRHIRRKRTTWESGINKRFVGKTIGDVKKMLGLKGLKPTIRYSEDEMALVNQYYAAKQGQASALPDNFDARQQWPTCIHPIRNQQQCGSCWAFSASEVLSDRFCIATLNQPKKVNVVLSPQDLVSCNWYNNGCDGGILWLAWMYLEHTGIVPDSCMPYVSGNGVAPSCPKYCNGTNIDINTQKYKAKTWYEVGSIGGFFIKEEKIMNELVTNGPVQTGFSVYQDFMSYKSGVYTHETGSFLGGHAVKIVGYGIENGVKYWLVANSWSADWGLDGFFKIKRGVNECGIEADCFAGFPNLDSVPNM</sequence>
<protein>
    <recommendedName>
        <fullName evidence="4">Peptidase C1A papain C-terminal domain-containing protein</fullName>
    </recommendedName>
</protein>
<keyword evidence="2" id="KW-1015">Disulfide bond</keyword>
<evidence type="ECO:0000313" key="6">
    <source>
        <dbReference type="Proteomes" id="UP000816034"/>
    </source>
</evidence>
<dbReference type="PROSITE" id="PS00639">
    <property type="entry name" value="THIOL_PROTEASE_HIS"/>
    <property type="match status" value="1"/>
</dbReference>
<evidence type="ECO:0000256" key="3">
    <source>
        <dbReference type="ARBA" id="ARBA00060028"/>
    </source>
</evidence>
<dbReference type="PROSITE" id="PS00640">
    <property type="entry name" value="THIOL_PROTEASE_ASN"/>
    <property type="match status" value="1"/>
</dbReference>
<dbReference type="CDD" id="cd02620">
    <property type="entry name" value="Peptidase_C1A_CathepsinB"/>
    <property type="match status" value="1"/>
</dbReference>
<dbReference type="GeneID" id="68102777"/>
<dbReference type="Gene3D" id="3.90.70.10">
    <property type="entry name" value="Cysteine proteinases"/>
    <property type="match status" value="1"/>
</dbReference>
<evidence type="ECO:0000256" key="2">
    <source>
        <dbReference type="ARBA" id="ARBA00023157"/>
    </source>
</evidence>
<dbReference type="InterPro" id="IPR025660">
    <property type="entry name" value="Pept_his_AS"/>
</dbReference>
<feature type="domain" description="Peptidase C1A papain C-terminal" evidence="4">
    <location>
        <begin position="123"/>
        <end position="354"/>
    </location>
</feature>
<dbReference type="FunFam" id="3.90.70.10:FF:000096">
    <property type="entry name" value="Cathepsin B-like cysteine protease"/>
    <property type="match status" value="1"/>
</dbReference>
<dbReference type="InterPro" id="IPR000169">
    <property type="entry name" value="Pept_cys_AS"/>
</dbReference>
<dbReference type="SUPFAM" id="SSF54001">
    <property type="entry name" value="Cysteine proteinases"/>
    <property type="match status" value="1"/>
</dbReference>
<name>A0AA88GGN2_NAELO</name>
<comment type="similarity">
    <text evidence="1">Belongs to the peptidase C1 family.</text>
</comment>
<evidence type="ECO:0000259" key="4">
    <source>
        <dbReference type="SMART" id="SM00645"/>
    </source>
</evidence>
<dbReference type="PROSITE" id="PS00139">
    <property type="entry name" value="THIOL_PROTEASE_CYS"/>
    <property type="match status" value="1"/>
</dbReference>
<dbReference type="SMART" id="SM00645">
    <property type="entry name" value="Pept_C1"/>
    <property type="match status" value="1"/>
</dbReference>
<organism evidence="5 6">
    <name type="scientific">Naegleria lovaniensis</name>
    <name type="common">Amoeba</name>
    <dbReference type="NCBI Taxonomy" id="51637"/>
    <lineage>
        <taxon>Eukaryota</taxon>
        <taxon>Discoba</taxon>
        <taxon>Heterolobosea</taxon>
        <taxon>Tetramitia</taxon>
        <taxon>Eutetramitia</taxon>
        <taxon>Vahlkampfiidae</taxon>
        <taxon>Naegleria</taxon>
    </lineage>
</organism>
<gene>
    <name evidence="5" type="ORF">C9374_010323</name>
</gene>
<dbReference type="GO" id="GO:0006508">
    <property type="term" value="P:proteolysis"/>
    <property type="evidence" value="ECO:0007669"/>
    <property type="project" value="InterPro"/>
</dbReference>
<dbReference type="RefSeq" id="XP_044544123.1">
    <property type="nucleotide sequence ID" value="XM_044685855.1"/>
</dbReference>
<dbReference type="Proteomes" id="UP000816034">
    <property type="component" value="Unassembled WGS sequence"/>
</dbReference>
<dbReference type="InterPro" id="IPR000668">
    <property type="entry name" value="Peptidase_C1A_C"/>
</dbReference>
<dbReference type="InterPro" id="IPR038765">
    <property type="entry name" value="Papain-like_cys_pep_sf"/>
</dbReference>
<dbReference type="PRINTS" id="PR00705">
    <property type="entry name" value="PAPAIN"/>
</dbReference>
<reference evidence="5 6" key="1">
    <citation type="journal article" date="2018" name="BMC Genomics">
        <title>The genome of Naegleria lovaniensis, the basis for a comparative approach to unravel pathogenicity factors of the human pathogenic amoeba N. fowleri.</title>
        <authorList>
            <person name="Liechti N."/>
            <person name="Schurch N."/>
            <person name="Bruggmann R."/>
            <person name="Wittwer M."/>
        </authorList>
    </citation>
    <scope>NUCLEOTIDE SEQUENCE [LARGE SCALE GENOMIC DNA]</scope>
    <source>
        <strain evidence="5 6">ATCC 30569</strain>
    </source>
</reference>
<dbReference type="GO" id="GO:0008234">
    <property type="term" value="F:cysteine-type peptidase activity"/>
    <property type="evidence" value="ECO:0007669"/>
    <property type="project" value="InterPro"/>
</dbReference>
<comment type="caution">
    <text evidence="5">The sequence shown here is derived from an EMBL/GenBank/DDBJ whole genome shotgun (WGS) entry which is preliminary data.</text>
</comment>